<dbReference type="AlphaFoldDB" id="A0AAE0I835"/>
<dbReference type="EMBL" id="JAUEPO010000006">
    <property type="protein sequence ID" value="KAK3320258.1"/>
    <property type="molecule type" value="Genomic_DNA"/>
</dbReference>
<gene>
    <name evidence="2" type="ORF">B0T19DRAFT_446023</name>
</gene>
<feature type="chain" id="PRO_5042113337" description="AA1-like domain-containing protein" evidence="1">
    <location>
        <begin position="18"/>
        <end position="180"/>
    </location>
</feature>
<accession>A0AAE0I835</accession>
<keyword evidence="3" id="KW-1185">Reference proteome</keyword>
<organism evidence="2 3">
    <name type="scientific">Cercophora scortea</name>
    <dbReference type="NCBI Taxonomy" id="314031"/>
    <lineage>
        <taxon>Eukaryota</taxon>
        <taxon>Fungi</taxon>
        <taxon>Dikarya</taxon>
        <taxon>Ascomycota</taxon>
        <taxon>Pezizomycotina</taxon>
        <taxon>Sordariomycetes</taxon>
        <taxon>Sordariomycetidae</taxon>
        <taxon>Sordariales</taxon>
        <taxon>Lasiosphaeriaceae</taxon>
        <taxon>Cercophora</taxon>
    </lineage>
</organism>
<proteinExistence type="predicted"/>
<feature type="signal peptide" evidence="1">
    <location>
        <begin position="1"/>
        <end position="17"/>
    </location>
</feature>
<reference evidence="2" key="2">
    <citation type="submission" date="2023-06" db="EMBL/GenBank/DDBJ databases">
        <authorList>
            <consortium name="Lawrence Berkeley National Laboratory"/>
            <person name="Haridas S."/>
            <person name="Hensen N."/>
            <person name="Bonometti L."/>
            <person name="Westerberg I."/>
            <person name="Brannstrom I.O."/>
            <person name="Guillou S."/>
            <person name="Cros-Aarteil S."/>
            <person name="Calhoun S."/>
            <person name="Kuo A."/>
            <person name="Mondo S."/>
            <person name="Pangilinan J."/>
            <person name="Riley R."/>
            <person name="Labutti K."/>
            <person name="Andreopoulos B."/>
            <person name="Lipzen A."/>
            <person name="Chen C."/>
            <person name="Yanf M."/>
            <person name="Daum C."/>
            <person name="Ng V."/>
            <person name="Clum A."/>
            <person name="Steindorff A."/>
            <person name="Ohm R."/>
            <person name="Martin F."/>
            <person name="Silar P."/>
            <person name="Natvig D."/>
            <person name="Lalanne C."/>
            <person name="Gautier V."/>
            <person name="Ament-Velasquez S.L."/>
            <person name="Kruys A."/>
            <person name="Hutchinson M.I."/>
            <person name="Powell A.J."/>
            <person name="Barry K."/>
            <person name="Miller A.N."/>
            <person name="Grigoriev I.V."/>
            <person name="Debuchy R."/>
            <person name="Gladieux P."/>
            <person name="Thoren M.H."/>
            <person name="Johannesson H."/>
        </authorList>
    </citation>
    <scope>NUCLEOTIDE SEQUENCE</scope>
    <source>
        <strain evidence="2">SMH4131-1</strain>
    </source>
</reference>
<reference evidence="2" key="1">
    <citation type="journal article" date="2023" name="Mol. Phylogenet. Evol.">
        <title>Genome-scale phylogeny and comparative genomics of the fungal order Sordariales.</title>
        <authorList>
            <person name="Hensen N."/>
            <person name="Bonometti L."/>
            <person name="Westerberg I."/>
            <person name="Brannstrom I.O."/>
            <person name="Guillou S."/>
            <person name="Cros-Aarteil S."/>
            <person name="Calhoun S."/>
            <person name="Haridas S."/>
            <person name="Kuo A."/>
            <person name="Mondo S."/>
            <person name="Pangilinan J."/>
            <person name="Riley R."/>
            <person name="LaButti K."/>
            <person name="Andreopoulos B."/>
            <person name="Lipzen A."/>
            <person name="Chen C."/>
            <person name="Yan M."/>
            <person name="Daum C."/>
            <person name="Ng V."/>
            <person name="Clum A."/>
            <person name="Steindorff A."/>
            <person name="Ohm R.A."/>
            <person name="Martin F."/>
            <person name="Silar P."/>
            <person name="Natvig D.O."/>
            <person name="Lalanne C."/>
            <person name="Gautier V."/>
            <person name="Ament-Velasquez S.L."/>
            <person name="Kruys A."/>
            <person name="Hutchinson M.I."/>
            <person name="Powell A.J."/>
            <person name="Barry K."/>
            <person name="Miller A.N."/>
            <person name="Grigoriev I.V."/>
            <person name="Debuchy R."/>
            <person name="Gladieux P."/>
            <person name="Hiltunen Thoren M."/>
            <person name="Johannesson H."/>
        </authorList>
    </citation>
    <scope>NUCLEOTIDE SEQUENCE</scope>
    <source>
        <strain evidence="2">SMH4131-1</strain>
    </source>
</reference>
<sequence>MQTLSRLLLLLPLPILASPWVPRSSPIPTPTSTPSNCTDSSIHNASWTVSDWSADFRDPDLGGSLIFQLHNNAINFTSLCFRRGMLSQCFWTAGGFGTPEEDDAVETYFALDEGTNTLDVNQTWACAARSQWEGRMIFHGHGTAIILPNCTLAQELPSGVICGPRGGVVQASVTASGAMT</sequence>
<dbReference type="Proteomes" id="UP001286456">
    <property type="component" value="Unassembled WGS sequence"/>
</dbReference>
<evidence type="ECO:0008006" key="4">
    <source>
        <dbReference type="Google" id="ProtNLM"/>
    </source>
</evidence>
<protein>
    <recommendedName>
        <fullName evidence="4">AA1-like domain-containing protein</fullName>
    </recommendedName>
</protein>
<name>A0AAE0I835_9PEZI</name>
<comment type="caution">
    <text evidence="2">The sequence shown here is derived from an EMBL/GenBank/DDBJ whole genome shotgun (WGS) entry which is preliminary data.</text>
</comment>
<keyword evidence="1" id="KW-0732">Signal</keyword>
<evidence type="ECO:0000313" key="3">
    <source>
        <dbReference type="Proteomes" id="UP001286456"/>
    </source>
</evidence>
<evidence type="ECO:0000313" key="2">
    <source>
        <dbReference type="EMBL" id="KAK3320258.1"/>
    </source>
</evidence>
<evidence type="ECO:0000256" key="1">
    <source>
        <dbReference type="SAM" id="SignalP"/>
    </source>
</evidence>